<dbReference type="EMBL" id="UXUI01007398">
    <property type="protein sequence ID" value="VDD87389.1"/>
    <property type="molecule type" value="Genomic_DNA"/>
</dbReference>
<evidence type="ECO:0000313" key="5">
    <source>
        <dbReference type="WBParaSite" id="EVEC_0000282401-mRNA-1"/>
    </source>
</evidence>
<dbReference type="PRINTS" id="PR01950">
    <property type="entry name" value="LANCSUPER"/>
</dbReference>
<gene>
    <name evidence="3" type="ORF">EVEC_LOCUS2532</name>
</gene>
<keyword evidence="2" id="KW-0479">Metal-binding</keyword>
<evidence type="ECO:0000313" key="3">
    <source>
        <dbReference type="EMBL" id="VDD87389.1"/>
    </source>
</evidence>
<keyword evidence="4" id="KW-1185">Reference proteome</keyword>
<sequence length="405" mass="45640">MSSRYFQNPYLNSWEDSAKKVSDEWLKEEASRISEKILRASFTDYDAYTGASGLCYGLLRVAELIPEGRVGFFNYYKRVLEPYLKSEVEKKLHGHTSKVQSRYLLGSLGSFVIGILCEYANGSPNEGYLKRIRDIAEVVQQDGYQGHGDDEMLVGRAGYLAAILTLKEALGEKFDTSFVVPVIKKMIQSGRNYSRTNSSPAPLMYEYHGRQYLGAAHGLMGIVQMLLSFYEYLDAEERKDVIETLDWITTLQFPNGNFPSNCAKLSQKRDGDELVQWCHGAAGAVFLFIVAYLKLKDQKYLVVAEKAIDVLWKKGVLYKGPGICHGVAGNGYAFLLYYRLTGQKKYLEYAQCFARVFCGSSFQSAARTPDSPFSLYEGLAGSLCYLCDLVQIERAQFPLVPIHFN</sequence>
<dbReference type="PRINTS" id="PR01951">
    <property type="entry name" value="LANCEUKARYTE"/>
</dbReference>
<evidence type="ECO:0000313" key="4">
    <source>
        <dbReference type="Proteomes" id="UP000274131"/>
    </source>
</evidence>
<dbReference type="Gene3D" id="1.50.10.10">
    <property type="match status" value="1"/>
</dbReference>
<dbReference type="SUPFAM" id="SSF158745">
    <property type="entry name" value="LanC-like"/>
    <property type="match status" value="1"/>
</dbReference>
<dbReference type="Pfam" id="PF05147">
    <property type="entry name" value="LANC_like"/>
    <property type="match status" value="1"/>
</dbReference>
<comment type="similarity">
    <text evidence="1">Belongs to the LanC-like protein family.</text>
</comment>
<evidence type="ECO:0000256" key="2">
    <source>
        <dbReference type="PIRSR" id="PIRSR607822-1"/>
    </source>
</evidence>
<reference evidence="5" key="1">
    <citation type="submission" date="2017-02" db="UniProtKB">
        <authorList>
            <consortium name="WormBaseParasite"/>
        </authorList>
    </citation>
    <scope>IDENTIFICATION</scope>
</reference>
<dbReference type="WBParaSite" id="EVEC_0000282401-mRNA-1">
    <property type="protein sequence ID" value="EVEC_0000282401-mRNA-1"/>
    <property type="gene ID" value="EVEC_0000282401"/>
</dbReference>
<organism evidence="5">
    <name type="scientific">Enterobius vermicularis</name>
    <name type="common">Human pinworm</name>
    <dbReference type="NCBI Taxonomy" id="51028"/>
    <lineage>
        <taxon>Eukaryota</taxon>
        <taxon>Metazoa</taxon>
        <taxon>Ecdysozoa</taxon>
        <taxon>Nematoda</taxon>
        <taxon>Chromadorea</taxon>
        <taxon>Rhabditida</taxon>
        <taxon>Spirurina</taxon>
        <taxon>Oxyuridomorpha</taxon>
        <taxon>Oxyuroidea</taxon>
        <taxon>Oxyuridae</taxon>
        <taxon>Enterobius</taxon>
    </lineage>
</organism>
<dbReference type="SMART" id="SM01260">
    <property type="entry name" value="LANC_like"/>
    <property type="match status" value="1"/>
</dbReference>
<dbReference type="CDD" id="cd04794">
    <property type="entry name" value="euk_LANCL"/>
    <property type="match status" value="1"/>
</dbReference>
<dbReference type="GO" id="GO:0005886">
    <property type="term" value="C:plasma membrane"/>
    <property type="evidence" value="ECO:0007669"/>
    <property type="project" value="TreeGrafter"/>
</dbReference>
<dbReference type="GO" id="GO:0046872">
    <property type="term" value="F:metal ion binding"/>
    <property type="evidence" value="ECO:0007669"/>
    <property type="project" value="UniProtKB-KW"/>
</dbReference>
<dbReference type="PANTHER" id="PTHR12736">
    <property type="entry name" value="LANC-LIKE PROTEIN"/>
    <property type="match status" value="1"/>
</dbReference>
<dbReference type="Proteomes" id="UP000274131">
    <property type="component" value="Unassembled WGS sequence"/>
</dbReference>
<dbReference type="GO" id="GO:0031179">
    <property type="term" value="P:peptide modification"/>
    <property type="evidence" value="ECO:0007669"/>
    <property type="project" value="InterPro"/>
</dbReference>
<protein>
    <submittedName>
        <fullName evidence="5">LanC-like protein 3</fullName>
    </submittedName>
</protein>
<dbReference type="GO" id="GO:0005975">
    <property type="term" value="P:carbohydrate metabolic process"/>
    <property type="evidence" value="ECO:0007669"/>
    <property type="project" value="InterPro"/>
</dbReference>
<evidence type="ECO:0000256" key="1">
    <source>
        <dbReference type="ARBA" id="ARBA00007179"/>
    </source>
</evidence>
<reference evidence="3 4" key="2">
    <citation type="submission" date="2018-10" db="EMBL/GenBank/DDBJ databases">
        <authorList>
            <consortium name="Pathogen Informatics"/>
        </authorList>
    </citation>
    <scope>NUCLEOTIDE SEQUENCE [LARGE SCALE GENOMIC DNA]</scope>
</reference>
<dbReference type="AlphaFoldDB" id="A0A0N4UYZ5"/>
<feature type="binding site" evidence="2">
    <location>
        <position position="325"/>
    </location>
    <ligand>
        <name>Zn(2+)</name>
        <dbReference type="ChEBI" id="CHEBI:29105"/>
    </ligand>
</feature>
<dbReference type="PANTHER" id="PTHR12736:SF7">
    <property type="entry name" value="LANC-LIKE PROTEIN 3"/>
    <property type="match status" value="1"/>
</dbReference>
<name>A0A0N4UYZ5_ENTVE</name>
<keyword evidence="2" id="KW-0862">Zinc</keyword>
<proteinExistence type="inferred from homology"/>
<dbReference type="InterPro" id="IPR012341">
    <property type="entry name" value="6hp_glycosidase-like_sf"/>
</dbReference>
<dbReference type="InterPro" id="IPR007822">
    <property type="entry name" value="LANC-like"/>
</dbReference>
<accession>A0A0N4UYZ5</accession>
<feature type="binding site" evidence="2">
    <location>
        <position position="278"/>
    </location>
    <ligand>
        <name>Zn(2+)</name>
        <dbReference type="ChEBI" id="CHEBI:29105"/>
    </ligand>
</feature>
<dbReference type="OrthoDB" id="10257263at2759"/>
<dbReference type="InterPro" id="IPR020464">
    <property type="entry name" value="LanC-like_prot_euk"/>
</dbReference>
<feature type="binding site" evidence="2">
    <location>
        <position position="324"/>
    </location>
    <ligand>
        <name>Zn(2+)</name>
        <dbReference type="ChEBI" id="CHEBI:29105"/>
    </ligand>
</feature>